<dbReference type="GO" id="GO:0050567">
    <property type="term" value="F:glutaminyl-tRNA synthase (glutamine-hydrolyzing) activity"/>
    <property type="evidence" value="ECO:0007669"/>
    <property type="project" value="UniProtKB-UniRule"/>
</dbReference>
<gene>
    <name evidence="6" type="primary">gatE</name>
    <name evidence="8" type="ORF">GCM10007981_17690</name>
</gene>
<reference evidence="8" key="2">
    <citation type="submission" date="2020-09" db="EMBL/GenBank/DDBJ databases">
        <authorList>
            <person name="Sun Q."/>
            <person name="Ohkuma M."/>
        </authorList>
    </citation>
    <scope>NUCLEOTIDE SEQUENCE</scope>
    <source>
        <strain evidence="8">JCM 10088</strain>
    </source>
</reference>
<dbReference type="InterPro" id="IPR006075">
    <property type="entry name" value="Asn/Gln-tRNA_Trfase_suB/E_cat"/>
</dbReference>
<evidence type="ECO:0000256" key="5">
    <source>
        <dbReference type="ARBA" id="ARBA00047913"/>
    </source>
</evidence>
<feature type="domain" description="Asn/Gln amidotransferase" evidence="7">
    <location>
        <begin position="475"/>
        <end position="610"/>
    </location>
</feature>
<comment type="subunit">
    <text evidence="6">Heterodimer of GatD and GatE.</text>
</comment>
<keyword evidence="1 6" id="KW-0436">Ligase</keyword>
<dbReference type="InterPro" id="IPR029351">
    <property type="entry name" value="GAD_dom"/>
</dbReference>
<dbReference type="InterPro" id="IPR014746">
    <property type="entry name" value="Gln_synth/guanido_kin_cat_dom"/>
</dbReference>
<proteinExistence type="inferred from homology"/>
<dbReference type="Pfam" id="PF02938">
    <property type="entry name" value="GAD"/>
    <property type="match status" value="1"/>
</dbReference>
<dbReference type="PANTHER" id="PTHR11659">
    <property type="entry name" value="GLUTAMYL-TRNA GLN AMIDOTRANSFERASE SUBUNIT B MITOCHONDRIAL AND PROKARYOTIC PET112-RELATED"/>
    <property type="match status" value="1"/>
</dbReference>
<dbReference type="OrthoDB" id="7316at2157"/>
<dbReference type="GO" id="GO:0006412">
    <property type="term" value="P:translation"/>
    <property type="evidence" value="ECO:0007669"/>
    <property type="project" value="UniProtKB-UniRule"/>
</dbReference>
<name>A0A830GY79_9CREN</name>
<dbReference type="InterPro" id="IPR004115">
    <property type="entry name" value="GAD-like_sf"/>
</dbReference>
<keyword evidence="4 6" id="KW-0648">Protein biosynthesis</keyword>
<dbReference type="Gene3D" id="1.10.10.410">
    <property type="match status" value="1"/>
</dbReference>
<dbReference type="SUPFAM" id="SSF89095">
    <property type="entry name" value="GatB/YqeY motif"/>
    <property type="match status" value="1"/>
</dbReference>
<evidence type="ECO:0000256" key="2">
    <source>
        <dbReference type="ARBA" id="ARBA00022741"/>
    </source>
</evidence>
<keyword evidence="2 6" id="KW-0547">Nucleotide-binding</keyword>
<evidence type="ECO:0000259" key="7">
    <source>
        <dbReference type="SMART" id="SM00845"/>
    </source>
</evidence>
<dbReference type="SUPFAM" id="SSF55931">
    <property type="entry name" value="Glutamine synthetase/guanido kinase"/>
    <property type="match status" value="1"/>
</dbReference>
<sequence length="615" mass="68999">MVKHKVGLEIHVQLDTESKLFCRCPTTLRNDDPHFTIKRRLRPSMSELGQVDPAALWEFRKRRVYVYEGYNDSTCLVELDEEPPHDMNEEALSTALAVSMRFNAKPFDEVIVMRKVVIDGSNTSGFQRTALVARNGLVTFMDLKVPIWTIALEEDAARRMGENGREVIYRLDRLGIPLIEISTGPMEYPPNAIMDIAFYLGQTVRNTGKAKRGLGSIRQDLNISIEGGAKVEVKGVPELSLIPKVIQYEVERQVNLLKIRDELNRRGLKPYSPDLVDVTSELASTKSNLIRSVVEQGGKVMAIKLPGLSGILGFELQPKRRFGSELADRVRSWTELGGLLHSDELPNYGITSEEVERIKSRLGVDSFILLSGIEESELVEAATVVVDRINEAFKGVPEETRAANDDGTTKFLRPRPGSARMYPETDLRPVRITKALLERAASLMPEPIDEQLRRYVGMGMSRELAMQVVRSPYSRDVDRLISIYGGKASPTLIASLFVNTLKYIGREEGWSVDPIVGIEEAIKLYADGKITREAIGEALEEYAKRRGSTRVEDIVRERGLFKLSPEDVERIVRDTASKLGTSSEAVIMQEVMKRYRGRIDARDVSAALKRFNSSS</sequence>
<dbReference type="SUPFAM" id="SSF55261">
    <property type="entry name" value="GAD domain-like"/>
    <property type="match status" value="1"/>
</dbReference>
<keyword evidence="3 6" id="KW-0067">ATP-binding</keyword>
<protein>
    <recommendedName>
        <fullName evidence="6">Glutamyl-tRNA(Gln) amidotransferase subunit E</fullName>
        <shortName evidence="6">Glu-ADT subunit E</shortName>
        <ecNumber evidence="6">6.3.5.-</ecNumber>
    </recommendedName>
</protein>
<dbReference type="SMART" id="SM00845">
    <property type="entry name" value="GatB_Yqey"/>
    <property type="match status" value="1"/>
</dbReference>
<dbReference type="GO" id="GO:0070681">
    <property type="term" value="P:glutaminyl-tRNAGln biosynthesis via transamidation"/>
    <property type="evidence" value="ECO:0007669"/>
    <property type="project" value="TreeGrafter"/>
</dbReference>
<evidence type="ECO:0000313" key="8">
    <source>
        <dbReference type="EMBL" id="GGP22276.1"/>
    </source>
</evidence>
<dbReference type="InterPro" id="IPR004414">
    <property type="entry name" value="GatE"/>
</dbReference>
<dbReference type="GO" id="GO:0004812">
    <property type="term" value="F:aminoacyl-tRNA ligase activity"/>
    <property type="evidence" value="ECO:0007669"/>
    <property type="project" value="InterPro"/>
</dbReference>
<dbReference type="Proteomes" id="UP000610960">
    <property type="component" value="Unassembled WGS sequence"/>
</dbReference>
<dbReference type="InterPro" id="IPR003789">
    <property type="entry name" value="Asn/Gln_tRNA_amidoTrase-B-like"/>
</dbReference>
<comment type="catalytic activity">
    <reaction evidence="5 6">
        <text>L-glutamyl-tRNA(Gln) + L-glutamine + ATP + H2O = L-glutaminyl-tRNA(Gln) + L-glutamate + ADP + phosphate + H(+)</text>
        <dbReference type="Rhea" id="RHEA:17521"/>
        <dbReference type="Rhea" id="RHEA-COMP:9681"/>
        <dbReference type="Rhea" id="RHEA-COMP:9684"/>
        <dbReference type="ChEBI" id="CHEBI:15377"/>
        <dbReference type="ChEBI" id="CHEBI:15378"/>
        <dbReference type="ChEBI" id="CHEBI:29985"/>
        <dbReference type="ChEBI" id="CHEBI:30616"/>
        <dbReference type="ChEBI" id="CHEBI:43474"/>
        <dbReference type="ChEBI" id="CHEBI:58359"/>
        <dbReference type="ChEBI" id="CHEBI:78520"/>
        <dbReference type="ChEBI" id="CHEBI:78521"/>
        <dbReference type="ChEBI" id="CHEBI:456216"/>
    </reaction>
</comment>
<dbReference type="InterPro" id="IPR042114">
    <property type="entry name" value="GatB_C_1"/>
</dbReference>
<dbReference type="Gene3D" id="3.30.1360.30">
    <property type="entry name" value="GAD-like domain"/>
    <property type="match status" value="1"/>
</dbReference>
<evidence type="ECO:0000256" key="4">
    <source>
        <dbReference type="ARBA" id="ARBA00022917"/>
    </source>
</evidence>
<dbReference type="InterPro" id="IPR017958">
    <property type="entry name" value="Gln-tRNA_amidoTrfase_suB_CS"/>
</dbReference>
<evidence type="ECO:0000256" key="1">
    <source>
        <dbReference type="ARBA" id="ARBA00022598"/>
    </source>
</evidence>
<dbReference type="EC" id="6.3.5.-" evidence="6"/>
<comment type="caution">
    <text evidence="8">The sequence shown here is derived from an EMBL/GenBank/DDBJ whole genome shotgun (WGS) entry which is preliminary data.</text>
</comment>
<dbReference type="NCBIfam" id="TIGR00134">
    <property type="entry name" value="gatE_arch"/>
    <property type="match status" value="1"/>
</dbReference>
<evidence type="ECO:0000256" key="3">
    <source>
        <dbReference type="ARBA" id="ARBA00022840"/>
    </source>
</evidence>
<dbReference type="InterPro" id="IPR018027">
    <property type="entry name" value="Asn/Gln_amidotransferase"/>
</dbReference>
<evidence type="ECO:0000313" key="9">
    <source>
        <dbReference type="Proteomes" id="UP000610960"/>
    </source>
</evidence>
<keyword evidence="9" id="KW-1185">Reference proteome</keyword>
<dbReference type="GO" id="GO:0005524">
    <property type="term" value="F:ATP binding"/>
    <property type="evidence" value="ECO:0007669"/>
    <property type="project" value="UniProtKB-KW"/>
</dbReference>
<dbReference type="PROSITE" id="PS01234">
    <property type="entry name" value="GATB"/>
    <property type="match status" value="1"/>
</dbReference>
<dbReference type="RefSeq" id="WP_188597039.1">
    <property type="nucleotide sequence ID" value="NZ_BMNL01000004.1"/>
</dbReference>
<dbReference type="GO" id="GO:0016740">
    <property type="term" value="F:transferase activity"/>
    <property type="evidence" value="ECO:0007669"/>
    <property type="project" value="UniProtKB-KW"/>
</dbReference>
<dbReference type="InterPro" id="IPR023168">
    <property type="entry name" value="GatB_Yqey_C_2"/>
</dbReference>
<dbReference type="PANTHER" id="PTHR11659:SF2">
    <property type="entry name" value="GLUTAMYL-TRNA(GLN) AMIDOTRANSFERASE SUBUNIT E"/>
    <property type="match status" value="1"/>
</dbReference>
<dbReference type="HAMAP" id="MF_00588">
    <property type="entry name" value="GatE"/>
    <property type="match status" value="1"/>
</dbReference>
<accession>A0A830GY79</accession>
<dbReference type="Gene3D" id="1.10.150.380">
    <property type="entry name" value="GatB domain, N-terminal subdomain"/>
    <property type="match status" value="1"/>
</dbReference>
<keyword evidence="8" id="KW-0808">Transferase</keyword>
<dbReference type="GO" id="GO:0005737">
    <property type="term" value="C:cytoplasm"/>
    <property type="evidence" value="ECO:0007669"/>
    <property type="project" value="InterPro"/>
</dbReference>
<dbReference type="EMBL" id="BMNL01000004">
    <property type="protein sequence ID" value="GGP22276.1"/>
    <property type="molecule type" value="Genomic_DNA"/>
</dbReference>
<organism evidence="8 9">
    <name type="scientific">Thermocladium modestius</name>
    <dbReference type="NCBI Taxonomy" id="62609"/>
    <lineage>
        <taxon>Archaea</taxon>
        <taxon>Thermoproteota</taxon>
        <taxon>Thermoprotei</taxon>
        <taxon>Thermoproteales</taxon>
        <taxon>Thermoproteaceae</taxon>
        <taxon>Thermocladium</taxon>
    </lineage>
</organism>
<comment type="similarity">
    <text evidence="6">Belongs to the GatB/GatE family. GatE subfamily.</text>
</comment>
<dbReference type="Pfam" id="PF02637">
    <property type="entry name" value="GatB_Yqey"/>
    <property type="match status" value="1"/>
</dbReference>
<dbReference type="NCBIfam" id="NF003107">
    <property type="entry name" value="PRK04028.1"/>
    <property type="match status" value="1"/>
</dbReference>
<dbReference type="InterPro" id="IPR017959">
    <property type="entry name" value="Asn/Gln-tRNA_amidoTrfase_suB/E"/>
</dbReference>
<dbReference type="AlphaFoldDB" id="A0A830GY79"/>
<dbReference type="Pfam" id="PF02934">
    <property type="entry name" value="GatB_N"/>
    <property type="match status" value="1"/>
</dbReference>
<evidence type="ECO:0000256" key="6">
    <source>
        <dbReference type="HAMAP-Rule" id="MF_00588"/>
    </source>
</evidence>
<reference evidence="8" key="1">
    <citation type="journal article" date="2014" name="Int. J. Syst. Evol. Microbiol.">
        <title>Complete genome sequence of Corynebacterium casei LMG S-19264T (=DSM 44701T), isolated from a smear-ripened cheese.</title>
        <authorList>
            <consortium name="US DOE Joint Genome Institute (JGI-PGF)"/>
            <person name="Walter F."/>
            <person name="Albersmeier A."/>
            <person name="Kalinowski J."/>
            <person name="Ruckert C."/>
        </authorList>
    </citation>
    <scope>NUCLEOTIDE SEQUENCE</scope>
    <source>
        <strain evidence="8">JCM 10088</strain>
    </source>
</reference>
<comment type="function">
    <text evidence="6">Allows the formation of correctly charged Gln-tRNA(Gln) through the transamidation of misacylated Glu-tRNA(Gln) in organisms which lack glutaminyl-tRNA synthetase. The reaction takes place in the presence of glutamine and ATP through an activated gamma-phospho-Glu-tRNA(Gln). The GatDE system is specific for glutamate and does not act on aspartate.</text>
</comment>